<feature type="region of interest" description="Disordered" evidence="5">
    <location>
        <begin position="289"/>
        <end position="316"/>
    </location>
</feature>
<evidence type="ECO:0000313" key="7">
    <source>
        <dbReference type="EMBL" id="GAA5512454.1"/>
    </source>
</evidence>
<dbReference type="Proteomes" id="UP001401887">
    <property type="component" value="Unassembled WGS sequence"/>
</dbReference>
<evidence type="ECO:0000256" key="1">
    <source>
        <dbReference type="ARBA" id="ARBA00009437"/>
    </source>
</evidence>
<dbReference type="InterPro" id="IPR005119">
    <property type="entry name" value="LysR_subst-bd"/>
</dbReference>
<evidence type="ECO:0000259" key="6">
    <source>
        <dbReference type="PROSITE" id="PS50931"/>
    </source>
</evidence>
<evidence type="ECO:0000256" key="3">
    <source>
        <dbReference type="ARBA" id="ARBA00023125"/>
    </source>
</evidence>
<dbReference type="Gene3D" id="3.40.190.290">
    <property type="match status" value="1"/>
</dbReference>
<dbReference type="InterPro" id="IPR036390">
    <property type="entry name" value="WH_DNA-bd_sf"/>
</dbReference>
<dbReference type="Pfam" id="PF00126">
    <property type="entry name" value="HTH_1"/>
    <property type="match status" value="1"/>
</dbReference>
<keyword evidence="3" id="KW-0238">DNA-binding</keyword>
<evidence type="ECO:0000256" key="2">
    <source>
        <dbReference type="ARBA" id="ARBA00023015"/>
    </source>
</evidence>
<comment type="similarity">
    <text evidence="1">Belongs to the LysR transcriptional regulatory family.</text>
</comment>
<evidence type="ECO:0000256" key="5">
    <source>
        <dbReference type="SAM" id="MobiDB-lite"/>
    </source>
</evidence>
<reference evidence="7 8" key="1">
    <citation type="submission" date="2024-02" db="EMBL/GenBank/DDBJ databases">
        <title>Deinococcus carri NBRC 110142.</title>
        <authorList>
            <person name="Ichikawa N."/>
            <person name="Katano-Makiyama Y."/>
            <person name="Hidaka K."/>
        </authorList>
    </citation>
    <scope>NUCLEOTIDE SEQUENCE [LARGE SCALE GENOMIC DNA]</scope>
    <source>
        <strain evidence="7 8">NBRC 110142</strain>
    </source>
</reference>
<comment type="caution">
    <text evidence="7">The sequence shown here is derived from an EMBL/GenBank/DDBJ whole genome shotgun (WGS) entry which is preliminary data.</text>
</comment>
<keyword evidence="4" id="KW-0804">Transcription</keyword>
<feature type="domain" description="HTH lysR-type" evidence="6">
    <location>
        <begin position="1"/>
        <end position="60"/>
    </location>
</feature>
<dbReference type="Gene3D" id="1.10.10.10">
    <property type="entry name" value="Winged helix-like DNA-binding domain superfamily/Winged helix DNA-binding domain"/>
    <property type="match status" value="1"/>
</dbReference>
<dbReference type="EMBL" id="BAABRP010000002">
    <property type="protein sequence ID" value="GAA5512454.1"/>
    <property type="molecule type" value="Genomic_DNA"/>
</dbReference>
<keyword evidence="2" id="KW-0805">Transcription regulation</keyword>
<dbReference type="PROSITE" id="PS50931">
    <property type="entry name" value="HTH_LYSR"/>
    <property type="match status" value="1"/>
</dbReference>
<dbReference type="PANTHER" id="PTHR30126">
    <property type="entry name" value="HTH-TYPE TRANSCRIPTIONAL REGULATOR"/>
    <property type="match status" value="1"/>
</dbReference>
<dbReference type="SUPFAM" id="SSF46785">
    <property type="entry name" value="Winged helix' DNA-binding domain"/>
    <property type="match status" value="1"/>
</dbReference>
<name>A0ABP9W514_9DEIO</name>
<dbReference type="InterPro" id="IPR036388">
    <property type="entry name" value="WH-like_DNA-bd_sf"/>
</dbReference>
<evidence type="ECO:0000313" key="8">
    <source>
        <dbReference type="Proteomes" id="UP001401887"/>
    </source>
</evidence>
<organism evidence="7 8">
    <name type="scientific">Deinococcus carri</name>
    <dbReference type="NCBI Taxonomy" id="1211323"/>
    <lineage>
        <taxon>Bacteria</taxon>
        <taxon>Thermotogati</taxon>
        <taxon>Deinococcota</taxon>
        <taxon>Deinococci</taxon>
        <taxon>Deinococcales</taxon>
        <taxon>Deinococcaceae</taxon>
        <taxon>Deinococcus</taxon>
    </lineage>
</organism>
<dbReference type="PRINTS" id="PR00039">
    <property type="entry name" value="HTHLYSR"/>
</dbReference>
<keyword evidence="8" id="KW-1185">Reference proteome</keyword>
<proteinExistence type="inferred from homology"/>
<dbReference type="SUPFAM" id="SSF53850">
    <property type="entry name" value="Periplasmic binding protein-like II"/>
    <property type="match status" value="1"/>
</dbReference>
<accession>A0ABP9W514</accession>
<feature type="compositionally biased region" description="Basic and acidic residues" evidence="5">
    <location>
        <begin position="289"/>
        <end position="300"/>
    </location>
</feature>
<dbReference type="CDD" id="cd08420">
    <property type="entry name" value="PBP2_CysL_like"/>
    <property type="match status" value="1"/>
</dbReference>
<dbReference type="InterPro" id="IPR000847">
    <property type="entry name" value="LysR_HTH_N"/>
</dbReference>
<gene>
    <name evidence="7" type="primary">cmpR_1</name>
    <name evidence="7" type="ORF">Dcar01_01168</name>
</gene>
<protein>
    <submittedName>
        <fullName evidence="7">HTH-type transcriptional activator CmpR</fullName>
    </submittedName>
</protein>
<dbReference type="PANTHER" id="PTHR30126:SF39">
    <property type="entry name" value="HTH-TYPE TRANSCRIPTIONAL REGULATOR CYSL"/>
    <property type="match status" value="1"/>
</dbReference>
<sequence length="316" mass="33248">MNVQPDALLSFAAVARLGSLTAAAQERNRSQPALSAQLKHLTTAVGEPLLVRHRLGVTLTPAGEGLLPHALALVRALEGAQGYVRDLRGLSSGTLSVAASSTIAASLLPGVLAAFHVQYPAVTIRVRQGNTREVLDALQGGQVELALIEGPPGPLGPEWRAKAFGQDELVLVTAPEHPPLVSHDLAMLPLVWREHGSGTREVAEQALAAAGVQTRTLLELPGTEAVKEAVMGGLGAAFLPELRVRREVQAGLLTRVPLTLPGLRRPLMQVTPAPEQLSRAARTFLHELEDRAPAGREHPQGETGGTHATRPGSSGE</sequence>
<evidence type="ECO:0000256" key="4">
    <source>
        <dbReference type="ARBA" id="ARBA00023163"/>
    </source>
</evidence>
<dbReference type="Pfam" id="PF03466">
    <property type="entry name" value="LysR_substrate"/>
    <property type="match status" value="1"/>
</dbReference>
<dbReference type="RefSeq" id="WP_345462337.1">
    <property type="nucleotide sequence ID" value="NZ_BAABRP010000002.1"/>
</dbReference>